<dbReference type="Proteomes" id="UP001155110">
    <property type="component" value="Unassembled WGS sequence"/>
</dbReference>
<gene>
    <name evidence="1" type="ORF">GGP99_001706</name>
</gene>
<dbReference type="EMBL" id="JANTZM010000007">
    <property type="protein sequence ID" value="MCS4157742.1"/>
    <property type="molecule type" value="Genomic_DNA"/>
</dbReference>
<organism evidence="1 2">
    <name type="scientific">Salinibacter ruber</name>
    <dbReference type="NCBI Taxonomy" id="146919"/>
    <lineage>
        <taxon>Bacteria</taxon>
        <taxon>Pseudomonadati</taxon>
        <taxon>Rhodothermota</taxon>
        <taxon>Rhodothermia</taxon>
        <taxon>Rhodothermales</taxon>
        <taxon>Salinibacteraceae</taxon>
        <taxon>Salinibacter</taxon>
    </lineage>
</organism>
<proteinExistence type="predicted"/>
<evidence type="ECO:0000313" key="1">
    <source>
        <dbReference type="EMBL" id="MCS4157742.1"/>
    </source>
</evidence>
<comment type="caution">
    <text evidence="1">The sequence shown here is derived from an EMBL/GenBank/DDBJ whole genome shotgun (WGS) entry which is preliminary data.</text>
</comment>
<sequence length="61" mass="6928">MKCLVTRDQNGDVISVSAALPPGDLEELREMHEIAGTPDHRMEVVTTERARELKKRLANIW</sequence>
<reference evidence="1" key="1">
    <citation type="submission" date="2022-08" db="EMBL/GenBank/DDBJ databases">
        <title>Genomic Encyclopedia of Type Strains, Phase V (KMG-V): Genome sequencing to study the core and pangenomes of soil and plant-associated prokaryotes.</title>
        <authorList>
            <person name="Whitman W."/>
        </authorList>
    </citation>
    <scope>NUCLEOTIDE SEQUENCE</scope>
    <source>
        <strain evidence="1">SP3002</strain>
    </source>
</reference>
<dbReference type="AlphaFoldDB" id="A0AAW5P6W0"/>
<accession>A0AAW5P6W0</accession>
<protein>
    <recommendedName>
        <fullName evidence="3">DUF3006 domain-containing protein</fullName>
    </recommendedName>
</protein>
<name>A0AAW5P6W0_9BACT</name>
<dbReference type="RefSeq" id="WP_259258265.1">
    <property type="nucleotide sequence ID" value="NZ_JANTZM010000007.1"/>
</dbReference>
<evidence type="ECO:0008006" key="3">
    <source>
        <dbReference type="Google" id="ProtNLM"/>
    </source>
</evidence>
<evidence type="ECO:0000313" key="2">
    <source>
        <dbReference type="Proteomes" id="UP001155110"/>
    </source>
</evidence>